<sequence length="196" mass="21641">MTEQVDPVAQKRALRQMVRDGRRSRGVDGAQAASSAITQHLIEITREHEATTVATYLSTPDEPATRPYLDWAMQNGIRVLLPISRMDGLMDWAEYDETEIEGDFGVPEPGGDVLPPIAIEEADLIILPASAVDREGMRMGWGRGFFDKLLGSMEHLPPAYALVYDEEFLPSVPSEPHDHPVVGVVTPSGIHRIETN</sequence>
<feature type="binding site" evidence="4">
    <location>
        <begin position="11"/>
        <end position="15"/>
    </location>
    <ligand>
        <name>ATP</name>
        <dbReference type="ChEBI" id="CHEBI:30616"/>
    </ligand>
</feature>
<accession>A0A9D2CAK3</accession>
<dbReference type="EC" id="6.3.3.2" evidence="5"/>
<feature type="binding site" evidence="4">
    <location>
        <position position="57"/>
    </location>
    <ligand>
        <name>substrate</name>
    </ligand>
</feature>
<dbReference type="EMBL" id="DXDC01000431">
    <property type="protein sequence ID" value="HIY67412.1"/>
    <property type="molecule type" value="Genomic_DNA"/>
</dbReference>
<comment type="similarity">
    <text evidence="1 5">Belongs to the 5-formyltetrahydrofolate cyclo-ligase family.</text>
</comment>
<keyword evidence="2 4" id="KW-0547">Nucleotide-binding</keyword>
<dbReference type="PANTHER" id="PTHR23407">
    <property type="entry name" value="ATPASE INHIBITOR/5-FORMYLTETRAHYDROFOLATE CYCLO-LIGASE"/>
    <property type="match status" value="1"/>
</dbReference>
<organism evidence="6 7">
    <name type="scientific">Candidatus Agrococcus pullicola</name>
    <dbReference type="NCBI Taxonomy" id="2838429"/>
    <lineage>
        <taxon>Bacteria</taxon>
        <taxon>Bacillati</taxon>
        <taxon>Actinomycetota</taxon>
        <taxon>Actinomycetes</taxon>
        <taxon>Micrococcales</taxon>
        <taxon>Microbacteriaceae</taxon>
        <taxon>Agrococcus</taxon>
    </lineage>
</organism>
<dbReference type="InterPro" id="IPR037171">
    <property type="entry name" value="NagB/RpiA_transferase-like"/>
</dbReference>
<name>A0A9D2CAK3_9MICO</name>
<evidence type="ECO:0000256" key="2">
    <source>
        <dbReference type="ARBA" id="ARBA00022741"/>
    </source>
</evidence>
<evidence type="ECO:0000313" key="6">
    <source>
        <dbReference type="EMBL" id="HIY67412.1"/>
    </source>
</evidence>
<dbReference type="GO" id="GO:0009396">
    <property type="term" value="P:folic acid-containing compound biosynthetic process"/>
    <property type="evidence" value="ECO:0007669"/>
    <property type="project" value="TreeGrafter"/>
</dbReference>
<dbReference type="InterPro" id="IPR002698">
    <property type="entry name" value="FTHF_cligase"/>
</dbReference>
<reference evidence="6" key="2">
    <citation type="submission" date="2021-04" db="EMBL/GenBank/DDBJ databases">
        <authorList>
            <person name="Gilroy R."/>
        </authorList>
    </citation>
    <scope>NUCLEOTIDE SEQUENCE</scope>
    <source>
        <strain evidence="6">ChiGjej1B1-98</strain>
    </source>
</reference>
<dbReference type="GO" id="GO:0046872">
    <property type="term" value="F:metal ion binding"/>
    <property type="evidence" value="ECO:0007669"/>
    <property type="project" value="UniProtKB-KW"/>
</dbReference>
<protein>
    <recommendedName>
        <fullName evidence="5">5-formyltetrahydrofolate cyclo-ligase</fullName>
        <ecNumber evidence="5">6.3.3.2</ecNumber>
    </recommendedName>
</protein>
<keyword evidence="3 4" id="KW-0067">ATP-binding</keyword>
<feature type="binding site" evidence="4">
    <location>
        <position position="62"/>
    </location>
    <ligand>
        <name>substrate</name>
    </ligand>
</feature>
<dbReference type="AlphaFoldDB" id="A0A9D2CAK3"/>
<comment type="cofactor">
    <cofactor evidence="5">
        <name>Mg(2+)</name>
        <dbReference type="ChEBI" id="CHEBI:18420"/>
    </cofactor>
</comment>
<dbReference type="Gene3D" id="3.40.50.10420">
    <property type="entry name" value="NagB/RpiA/CoA transferase-like"/>
    <property type="match status" value="1"/>
</dbReference>
<comment type="caution">
    <text evidence="6">The sequence shown here is derived from an EMBL/GenBank/DDBJ whole genome shotgun (WGS) entry which is preliminary data.</text>
</comment>
<evidence type="ECO:0000256" key="1">
    <source>
        <dbReference type="ARBA" id="ARBA00010638"/>
    </source>
</evidence>
<dbReference type="PANTHER" id="PTHR23407:SF1">
    <property type="entry name" value="5-FORMYLTETRAHYDROFOLATE CYCLO-LIGASE"/>
    <property type="match status" value="1"/>
</dbReference>
<dbReference type="PIRSF" id="PIRSF006806">
    <property type="entry name" value="FTHF_cligase"/>
    <property type="match status" value="1"/>
</dbReference>
<dbReference type="GO" id="GO:0005524">
    <property type="term" value="F:ATP binding"/>
    <property type="evidence" value="ECO:0007669"/>
    <property type="project" value="UniProtKB-KW"/>
</dbReference>
<dbReference type="Proteomes" id="UP000824005">
    <property type="component" value="Unassembled WGS sequence"/>
</dbReference>
<dbReference type="GO" id="GO:0035999">
    <property type="term" value="P:tetrahydrofolate interconversion"/>
    <property type="evidence" value="ECO:0007669"/>
    <property type="project" value="TreeGrafter"/>
</dbReference>
<evidence type="ECO:0000256" key="3">
    <source>
        <dbReference type="ARBA" id="ARBA00022840"/>
    </source>
</evidence>
<dbReference type="InterPro" id="IPR024185">
    <property type="entry name" value="FTHF_cligase-like_sf"/>
</dbReference>
<comment type="catalytic activity">
    <reaction evidence="5">
        <text>(6S)-5-formyl-5,6,7,8-tetrahydrofolate + ATP = (6R)-5,10-methenyltetrahydrofolate + ADP + phosphate</text>
        <dbReference type="Rhea" id="RHEA:10488"/>
        <dbReference type="ChEBI" id="CHEBI:30616"/>
        <dbReference type="ChEBI" id="CHEBI:43474"/>
        <dbReference type="ChEBI" id="CHEBI:57455"/>
        <dbReference type="ChEBI" id="CHEBI:57457"/>
        <dbReference type="ChEBI" id="CHEBI:456216"/>
        <dbReference type="EC" id="6.3.3.2"/>
    </reaction>
</comment>
<keyword evidence="5" id="KW-0460">Magnesium</keyword>
<dbReference type="NCBIfam" id="TIGR02727">
    <property type="entry name" value="MTHFS_bact"/>
    <property type="match status" value="1"/>
</dbReference>
<evidence type="ECO:0000256" key="4">
    <source>
        <dbReference type="PIRSR" id="PIRSR006806-1"/>
    </source>
</evidence>
<reference evidence="6" key="1">
    <citation type="journal article" date="2021" name="PeerJ">
        <title>Extensive microbial diversity within the chicken gut microbiome revealed by metagenomics and culture.</title>
        <authorList>
            <person name="Gilroy R."/>
            <person name="Ravi A."/>
            <person name="Getino M."/>
            <person name="Pursley I."/>
            <person name="Horton D.L."/>
            <person name="Alikhan N.F."/>
            <person name="Baker D."/>
            <person name="Gharbi K."/>
            <person name="Hall N."/>
            <person name="Watson M."/>
            <person name="Adriaenssens E.M."/>
            <person name="Foster-Nyarko E."/>
            <person name="Jarju S."/>
            <person name="Secka A."/>
            <person name="Antonio M."/>
            <person name="Oren A."/>
            <person name="Chaudhuri R.R."/>
            <person name="La Ragione R."/>
            <person name="Hildebrand F."/>
            <person name="Pallen M.J."/>
        </authorList>
    </citation>
    <scope>NUCLEOTIDE SEQUENCE</scope>
    <source>
        <strain evidence="6">ChiGjej1B1-98</strain>
    </source>
</reference>
<evidence type="ECO:0000313" key="7">
    <source>
        <dbReference type="Proteomes" id="UP000824005"/>
    </source>
</evidence>
<proteinExistence type="inferred from homology"/>
<gene>
    <name evidence="6" type="ORF">H9830_14185</name>
</gene>
<dbReference type="SUPFAM" id="SSF100950">
    <property type="entry name" value="NagB/RpiA/CoA transferase-like"/>
    <property type="match status" value="1"/>
</dbReference>
<keyword evidence="5" id="KW-0479">Metal-binding</keyword>
<evidence type="ECO:0000256" key="5">
    <source>
        <dbReference type="RuleBase" id="RU361279"/>
    </source>
</evidence>
<dbReference type="GO" id="GO:0030272">
    <property type="term" value="F:5-formyltetrahydrofolate cyclo-ligase activity"/>
    <property type="evidence" value="ECO:0007669"/>
    <property type="project" value="UniProtKB-EC"/>
</dbReference>
<keyword evidence="6" id="KW-0436">Ligase</keyword>
<dbReference type="Pfam" id="PF01812">
    <property type="entry name" value="5-FTHF_cyc-lig"/>
    <property type="match status" value="1"/>
</dbReference>